<proteinExistence type="predicted"/>
<gene>
    <name evidence="1" type="ORF">IAR63_15610</name>
</gene>
<keyword evidence="2" id="KW-1185">Reference proteome</keyword>
<dbReference type="AlphaFoldDB" id="A0A7H0EZM7"/>
<dbReference type="RefSeq" id="WP_057177366.1">
    <property type="nucleotide sequence ID" value="NZ_CP060822.1"/>
</dbReference>
<name>A0A7H0EZM7_9CYAN</name>
<protein>
    <recommendedName>
        <fullName evidence="3">DUF5678 domain-containing protein</fullName>
    </recommendedName>
</protein>
<sequence length="105" mass="12552">MTETKSHKVVRRGRLFPEIQWTEDRINLYRSELETHHQRCRVVFEKLQPDLIKNHYNWFMAVDSESGDYFLDKDEEVVTQMFLQKHPTAIPFIFVINETGVAGRI</sequence>
<evidence type="ECO:0008006" key="3">
    <source>
        <dbReference type="Google" id="ProtNLM"/>
    </source>
</evidence>
<organism evidence="1 2">
    <name type="scientific">Cylindrospermopsis curvispora GIHE-G1</name>
    <dbReference type="NCBI Taxonomy" id="2666332"/>
    <lineage>
        <taxon>Bacteria</taxon>
        <taxon>Bacillati</taxon>
        <taxon>Cyanobacteriota</taxon>
        <taxon>Cyanophyceae</taxon>
        <taxon>Nostocales</taxon>
        <taxon>Aphanizomenonaceae</taxon>
        <taxon>Cylindrospermopsis</taxon>
    </lineage>
</organism>
<accession>A0A7H0EZM7</accession>
<dbReference type="Proteomes" id="UP000516013">
    <property type="component" value="Chromosome"/>
</dbReference>
<dbReference type="KEGG" id="ccur:IAR63_15610"/>
<reference evidence="1 2" key="1">
    <citation type="submission" date="2020-08" db="EMBL/GenBank/DDBJ databases">
        <title>Complete genome sequence of Raphidiopsis curvispora isolated from drinking water reservoir in South Korea.</title>
        <authorList>
            <person name="Jeong J."/>
        </authorList>
    </citation>
    <scope>NUCLEOTIDE SEQUENCE [LARGE SCALE GENOMIC DNA]</scope>
    <source>
        <strain evidence="1 2">GIHE-G1</strain>
    </source>
</reference>
<evidence type="ECO:0000313" key="2">
    <source>
        <dbReference type="Proteomes" id="UP000516013"/>
    </source>
</evidence>
<dbReference type="EMBL" id="CP060822">
    <property type="protein sequence ID" value="QNP29243.1"/>
    <property type="molecule type" value="Genomic_DNA"/>
</dbReference>
<evidence type="ECO:0000313" key="1">
    <source>
        <dbReference type="EMBL" id="QNP29243.1"/>
    </source>
</evidence>